<name>A0AAV4RQY7_9ARAC</name>
<proteinExistence type="predicted"/>
<gene>
    <name evidence="1" type="ORF">CDAR_394821</name>
</gene>
<dbReference type="EMBL" id="BPLQ01006536">
    <property type="protein sequence ID" value="GIY23341.1"/>
    <property type="molecule type" value="Genomic_DNA"/>
</dbReference>
<accession>A0AAV4RQY7</accession>
<comment type="caution">
    <text evidence="1">The sequence shown here is derived from an EMBL/GenBank/DDBJ whole genome shotgun (WGS) entry which is preliminary data.</text>
</comment>
<organism evidence="1 2">
    <name type="scientific">Caerostris darwini</name>
    <dbReference type="NCBI Taxonomy" id="1538125"/>
    <lineage>
        <taxon>Eukaryota</taxon>
        <taxon>Metazoa</taxon>
        <taxon>Ecdysozoa</taxon>
        <taxon>Arthropoda</taxon>
        <taxon>Chelicerata</taxon>
        <taxon>Arachnida</taxon>
        <taxon>Araneae</taxon>
        <taxon>Araneomorphae</taxon>
        <taxon>Entelegynae</taxon>
        <taxon>Araneoidea</taxon>
        <taxon>Araneidae</taxon>
        <taxon>Caerostris</taxon>
    </lineage>
</organism>
<protein>
    <submittedName>
        <fullName evidence="1">Uncharacterized protein</fullName>
    </submittedName>
</protein>
<evidence type="ECO:0000313" key="2">
    <source>
        <dbReference type="Proteomes" id="UP001054837"/>
    </source>
</evidence>
<evidence type="ECO:0000313" key="1">
    <source>
        <dbReference type="EMBL" id="GIY23341.1"/>
    </source>
</evidence>
<sequence>MTEDPRKKKTNTQTPLRIAEIECEKRIKRARVLVLYCSNGGSHYRKLVFLCHKIDLRNSSSISILMLSITVTPFHHQLACCCYVFSIAQGLCF</sequence>
<dbReference type="AlphaFoldDB" id="A0AAV4RQY7"/>
<dbReference type="Proteomes" id="UP001054837">
    <property type="component" value="Unassembled WGS sequence"/>
</dbReference>
<reference evidence="1 2" key="1">
    <citation type="submission" date="2021-06" db="EMBL/GenBank/DDBJ databases">
        <title>Caerostris darwini draft genome.</title>
        <authorList>
            <person name="Kono N."/>
            <person name="Arakawa K."/>
        </authorList>
    </citation>
    <scope>NUCLEOTIDE SEQUENCE [LARGE SCALE GENOMIC DNA]</scope>
</reference>
<keyword evidence="2" id="KW-1185">Reference proteome</keyword>